<dbReference type="KEGG" id="scor:J3U87_18825"/>
<dbReference type="PROSITE" id="PS01124">
    <property type="entry name" value="HTH_ARAC_FAMILY_2"/>
    <property type="match status" value="1"/>
</dbReference>
<dbReference type="InterPro" id="IPR050204">
    <property type="entry name" value="AraC_XylS_family_regulators"/>
</dbReference>
<evidence type="ECO:0000256" key="3">
    <source>
        <dbReference type="ARBA" id="ARBA00023163"/>
    </source>
</evidence>
<dbReference type="InterPro" id="IPR020449">
    <property type="entry name" value="Tscrpt_reg_AraC-type_HTH"/>
</dbReference>
<dbReference type="GO" id="GO:0043565">
    <property type="term" value="F:sequence-specific DNA binding"/>
    <property type="evidence" value="ECO:0007669"/>
    <property type="project" value="InterPro"/>
</dbReference>
<dbReference type="SMART" id="SM00342">
    <property type="entry name" value="HTH_ARAC"/>
    <property type="match status" value="1"/>
</dbReference>
<dbReference type="InterPro" id="IPR018060">
    <property type="entry name" value="HTH_AraC"/>
</dbReference>
<dbReference type="Pfam" id="PF12833">
    <property type="entry name" value="HTH_18"/>
    <property type="match status" value="1"/>
</dbReference>
<dbReference type="SUPFAM" id="SSF46689">
    <property type="entry name" value="Homeodomain-like"/>
    <property type="match status" value="1"/>
</dbReference>
<dbReference type="PRINTS" id="PR00032">
    <property type="entry name" value="HTHARAC"/>
</dbReference>
<evidence type="ECO:0000256" key="2">
    <source>
        <dbReference type="ARBA" id="ARBA00023125"/>
    </source>
</evidence>
<dbReference type="RefSeq" id="WP_237377318.1">
    <property type="nucleotide sequence ID" value="NZ_CP071793.1"/>
</dbReference>
<evidence type="ECO:0000313" key="5">
    <source>
        <dbReference type="EMBL" id="QTD47651.1"/>
    </source>
</evidence>
<dbReference type="GO" id="GO:0003700">
    <property type="term" value="F:DNA-binding transcription factor activity"/>
    <property type="evidence" value="ECO:0007669"/>
    <property type="project" value="InterPro"/>
</dbReference>
<dbReference type="InterPro" id="IPR018062">
    <property type="entry name" value="HTH_AraC-typ_CS"/>
</dbReference>
<evidence type="ECO:0000259" key="4">
    <source>
        <dbReference type="PROSITE" id="PS01124"/>
    </source>
</evidence>
<dbReference type="PROSITE" id="PS00041">
    <property type="entry name" value="HTH_ARAC_FAMILY_1"/>
    <property type="match status" value="1"/>
</dbReference>
<protein>
    <submittedName>
        <fullName evidence="5">Helix-turn-helix domain-containing protein</fullName>
    </submittedName>
</protein>
<name>A0A8A4TFW6_SULCO</name>
<dbReference type="PANTHER" id="PTHR46796">
    <property type="entry name" value="HTH-TYPE TRANSCRIPTIONAL ACTIVATOR RHAS-RELATED"/>
    <property type="match status" value="1"/>
</dbReference>
<reference evidence="5" key="1">
    <citation type="submission" date="2021-03" db="EMBL/GenBank/DDBJ databases">
        <title>Acanthopleuribacteraceae sp. M133.</title>
        <authorList>
            <person name="Wang G."/>
        </authorList>
    </citation>
    <scope>NUCLEOTIDE SEQUENCE</scope>
    <source>
        <strain evidence="5">M133</strain>
    </source>
</reference>
<sequence>MNTIGDWPLREREGSRDPDDARFSVFMEEGTHQPVRAAGRRELECLVRQSHDMIARDSRLLTRLMGAHLEVLGLLLARLETVPERPDAMAPAAWNELQDLKREVHRIATLSTQMMETVGDVRRTLGPPSLRKAFRDTGGTRDSQSPGEQLVPPRDQVFMQRVRDVAEANLSNCLFGVTELADALGIGRRHLLRRFRAITGSLPSHFLRDLRLTRAAHLLGQRAGNVSEIAYRVGFAKPSYFANQFKKKFGRTPTGFREALDVSHVGAVDRR</sequence>
<keyword evidence="3" id="KW-0804">Transcription</keyword>
<keyword evidence="6" id="KW-1185">Reference proteome</keyword>
<dbReference type="PANTHER" id="PTHR46796:SF6">
    <property type="entry name" value="ARAC SUBFAMILY"/>
    <property type="match status" value="1"/>
</dbReference>
<dbReference type="Proteomes" id="UP000663929">
    <property type="component" value="Chromosome"/>
</dbReference>
<keyword evidence="2" id="KW-0238">DNA-binding</keyword>
<feature type="domain" description="HTH araC/xylS-type" evidence="4">
    <location>
        <begin position="160"/>
        <end position="259"/>
    </location>
</feature>
<evidence type="ECO:0000256" key="1">
    <source>
        <dbReference type="ARBA" id="ARBA00023015"/>
    </source>
</evidence>
<dbReference type="AlphaFoldDB" id="A0A8A4TFW6"/>
<dbReference type="EMBL" id="CP071793">
    <property type="protein sequence ID" value="QTD47651.1"/>
    <property type="molecule type" value="Genomic_DNA"/>
</dbReference>
<dbReference type="InterPro" id="IPR009057">
    <property type="entry name" value="Homeodomain-like_sf"/>
</dbReference>
<gene>
    <name evidence="5" type="ORF">J3U87_18825</name>
</gene>
<keyword evidence="1" id="KW-0805">Transcription regulation</keyword>
<proteinExistence type="predicted"/>
<dbReference type="Gene3D" id="1.10.10.60">
    <property type="entry name" value="Homeodomain-like"/>
    <property type="match status" value="1"/>
</dbReference>
<evidence type="ECO:0000313" key="6">
    <source>
        <dbReference type="Proteomes" id="UP000663929"/>
    </source>
</evidence>
<organism evidence="5 6">
    <name type="scientific">Sulfidibacter corallicola</name>
    <dbReference type="NCBI Taxonomy" id="2818388"/>
    <lineage>
        <taxon>Bacteria</taxon>
        <taxon>Pseudomonadati</taxon>
        <taxon>Acidobacteriota</taxon>
        <taxon>Holophagae</taxon>
        <taxon>Acanthopleuribacterales</taxon>
        <taxon>Acanthopleuribacteraceae</taxon>
        <taxon>Sulfidibacter</taxon>
    </lineage>
</organism>
<accession>A0A8A4TFW6</accession>